<dbReference type="SUPFAM" id="SSF47090">
    <property type="entry name" value="PGBD-like"/>
    <property type="match status" value="1"/>
</dbReference>
<dbReference type="AlphaFoldDB" id="A0A2U3KPD9"/>
<dbReference type="Gene3D" id="1.20.58.2180">
    <property type="match status" value="1"/>
</dbReference>
<evidence type="ECO:0000313" key="4">
    <source>
        <dbReference type="EMBL" id="SPF41551.1"/>
    </source>
</evidence>
<dbReference type="Gene3D" id="3.40.50.1980">
    <property type="entry name" value="Nitrogenase molybdenum iron protein domain"/>
    <property type="match status" value="2"/>
</dbReference>
<dbReference type="PANTHER" id="PTHR30535:SF34">
    <property type="entry name" value="MOLYBDATE-BINDING PROTEIN MOLA"/>
    <property type="match status" value="1"/>
</dbReference>
<evidence type="ECO:0000256" key="1">
    <source>
        <dbReference type="ARBA" id="ARBA00008814"/>
    </source>
</evidence>
<dbReference type="GO" id="GO:0071281">
    <property type="term" value="P:cellular response to iron ion"/>
    <property type="evidence" value="ECO:0007669"/>
    <property type="project" value="TreeGrafter"/>
</dbReference>
<dbReference type="InterPro" id="IPR036779">
    <property type="entry name" value="LysM_dom_sf"/>
</dbReference>
<feature type="domain" description="LysM" evidence="3">
    <location>
        <begin position="76"/>
        <end position="120"/>
    </location>
</feature>
<dbReference type="SUPFAM" id="SSF54106">
    <property type="entry name" value="LysM domain"/>
    <property type="match status" value="1"/>
</dbReference>
<dbReference type="Proteomes" id="UP000238916">
    <property type="component" value="Unassembled WGS sequence"/>
</dbReference>
<evidence type="ECO:0000313" key="5">
    <source>
        <dbReference type="Proteomes" id="UP000238916"/>
    </source>
</evidence>
<dbReference type="Pfam" id="PF01476">
    <property type="entry name" value="LysM"/>
    <property type="match status" value="1"/>
</dbReference>
<name>A0A2U3KPD9_9FIRM</name>
<dbReference type="InterPro" id="IPR050902">
    <property type="entry name" value="ABC_Transporter_SBP"/>
</dbReference>
<dbReference type="Gene3D" id="3.10.350.10">
    <property type="entry name" value="LysM domain"/>
    <property type="match status" value="1"/>
</dbReference>
<dbReference type="Pfam" id="PF01497">
    <property type="entry name" value="Peripla_BP_2"/>
    <property type="match status" value="1"/>
</dbReference>
<organism evidence="4 5">
    <name type="scientific">Candidatus Desulfosporosinus infrequens</name>
    <dbReference type="NCBI Taxonomy" id="2043169"/>
    <lineage>
        <taxon>Bacteria</taxon>
        <taxon>Bacillati</taxon>
        <taxon>Bacillota</taxon>
        <taxon>Clostridia</taxon>
        <taxon>Eubacteriales</taxon>
        <taxon>Desulfitobacteriaceae</taxon>
        <taxon>Desulfosporosinus</taxon>
    </lineage>
</organism>
<sequence length="458" mass="50536">MTSLRILGRGATGDDVIELQSSLIILGYNHGAIDGIFGVKTASAVIQFQQDNGLFPDGIVGPSTWAYLQRLIAFYKIYIIRPGDTFYKIALAFGIPLSELLAVNAGIDPYELRVGQMIQLPKHDFPTTVADSKRLIKDMAGRIVSVPCTIKTAFASSPVGSIMLYALCPDKMIGWNNALRATKKKYILPRYQALPDLGGWYGERTGNIEQILKLCPDVIIGMGDITPLKISHADNIQQQLGIPVVLVDTPVTKMDKACEFMGILLGEETRAQELADYCRNTIADVAARAAIIPKEKLVSVYYAEGANGLHTEPDGSKHIETLSLVGGINVAKVALRGGKGMSPVSQEQILFWNPEVILAWGEEQGGYYKGILTDQSWAGIKAVRQHRVYQIPNAPFNWLDRPPSINRIIGLKWLGNLLYPDVFNYNMVAEVKNFYAKFYHYDLSDEDAKALLAQVQSI</sequence>
<dbReference type="SUPFAM" id="SSF53807">
    <property type="entry name" value="Helical backbone' metal receptor"/>
    <property type="match status" value="1"/>
</dbReference>
<feature type="domain" description="Fe/B12 periplasmic-binding" evidence="2">
    <location>
        <begin position="142"/>
        <end position="422"/>
    </location>
</feature>
<proteinExistence type="inferred from homology"/>
<dbReference type="CDD" id="cd00118">
    <property type="entry name" value="LysM"/>
    <property type="match status" value="1"/>
</dbReference>
<dbReference type="InterPro" id="IPR036365">
    <property type="entry name" value="PGBD-like_sf"/>
</dbReference>
<comment type="similarity">
    <text evidence="1">Belongs to the bacterial solute-binding protein 8 family.</text>
</comment>
<gene>
    <name evidence="4" type="ORF">SBF1_2510010</name>
</gene>
<dbReference type="PROSITE" id="PS50983">
    <property type="entry name" value="FE_B12_PBP"/>
    <property type="match status" value="1"/>
</dbReference>
<dbReference type="SMART" id="SM00257">
    <property type="entry name" value="LysM"/>
    <property type="match status" value="1"/>
</dbReference>
<dbReference type="PROSITE" id="PS51782">
    <property type="entry name" value="LYSM"/>
    <property type="match status" value="1"/>
</dbReference>
<accession>A0A2U3KPD9</accession>
<dbReference type="OrthoDB" id="9787830at2"/>
<protein>
    <submittedName>
        <fullName evidence="4">Periplasmic binding family protein (Modular protein)</fullName>
    </submittedName>
</protein>
<reference evidence="5" key="1">
    <citation type="submission" date="2018-02" db="EMBL/GenBank/DDBJ databases">
        <authorList>
            <person name="Hausmann B."/>
        </authorList>
    </citation>
    <scope>NUCLEOTIDE SEQUENCE [LARGE SCALE GENOMIC DNA]</scope>
    <source>
        <strain evidence="5">Peat soil MAG SbF1</strain>
    </source>
</reference>
<dbReference type="InterPro" id="IPR002491">
    <property type="entry name" value="ABC_transptr_periplasmic_BD"/>
</dbReference>
<dbReference type="InterPro" id="IPR036366">
    <property type="entry name" value="PGBDSf"/>
</dbReference>
<evidence type="ECO:0000259" key="2">
    <source>
        <dbReference type="PROSITE" id="PS50983"/>
    </source>
</evidence>
<dbReference type="InterPro" id="IPR002477">
    <property type="entry name" value="Peptidoglycan-bd-like"/>
</dbReference>
<dbReference type="Pfam" id="PF01471">
    <property type="entry name" value="PG_binding_1"/>
    <property type="match status" value="1"/>
</dbReference>
<evidence type="ECO:0000259" key="3">
    <source>
        <dbReference type="PROSITE" id="PS51782"/>
    </source>
</evidence>
<dbReference type="EMBL" id="OMOF01000170">
    <property type="protein sequence ID" value="SPF41551.1"/>
    <property type="molecule type" value="Genomic_DNA"/>
</dbReference>
<dbReference type="InterPro" id="IPR018392">
    <property type="entry name" value="LysM"/>
</dbReference>
<dbReference type="Gene3D" id="1.10.101.10">
    <property type="entry name" value="PGBD-like superfamily/PGBD"/>
    <property type="match status" value="1"/>
</dbReference>
<dbReference type="PANTHER" id="PTHR30535">
    <property type="entry name" value="VITAMIN B12-BINDING PROTEIN"/>
    <property type="match status" value="1"/>
</dbReference>